<sequence>MPKKRKIPMRKCIVCQESTEKRDLFRVVRSPEGDVFLDLTGKKNGRGFYISKKKSCVLKAKDKNMLSRNLGVTVPDQVFEDMISYLGEHPADAAEE</sequence>
<dbReference type="SUPFAM" id="SSF64376">
    <property type="entry name" value="YlxR-like"/>
    <property type="match status" value="1"/>
</dbReference>
<name>A0A4Z0GSU7_9BACL</name>
<evidence type="ECO:0000313" key="3">
    <source>
        <dbReference type="Proteomes" id="UP000298347"/>
    </source>
</evidence>
<accession>A0A4Z0GSU7</accession>
<dbReference type="InterPro" id="IPR035931">
    <property type="entry name" value="YlxR-like_sf"/>
</dbReference>
<feature type="domain" description="YlxR" evidence="1">
    <location>
        <begin position="10"/>
        <end position="82"/>
    </location>
</feature>
<proteinExistence type="predicted"/>
<comment type="caution">
    <text evidence="2">The sequence shown here is derived from an EMBL/GenBank/DDBJ whole genome shotgun (WGS) entry which is preliminary data.</text>
</comment>
<dbReference type="Proteomes" id="UP000298347">
    <property type="component" value="Unassembled WGS sequence"/>
</dbReference>
<dbReference type="InterPro" id="IPR007393">
    <property type="entry name" value="YlxR_dom"/>
</dbReference>
<protein>
    <submittedName>
        <fullName evidence="2">YlxR family protein</fullName>
    </submittedName>
</protein>
<dbReference type="CDD" id="cd00279">
    <property type="entry name" value="YlxR"/>
    <property type="match status" value="1"/>
</dbReference>
<dbReference type="Gene3D" id="3.30.1230.10">
    <property type="entry name" value="YlxR-like"/>
    <property type="match status" value="1"/>
</dbReference>
<dbReference type="NCBIfam" id="NF047356">
    <property type="entry name" value="RNA_bind_RnpM"/>
    <property type="match status" value="1"/>
</dbReference>
<dbReference type="OrthoDB" id="9813251at2"/>
<dbReference type="PANTHER" id="PTHR34215:SF1">
    <property type="entry name" value="YLXR DOMAIN-CONTAINING PROTEIN"/>
    <property type="match status" value="1"/>
</dbReference>
<evidence type="ECO:0000313" key="2">
    <source>
        <dbReference type="EMBL" id="TGB00319.1"/>
    </source>
</evidence>
<organism evidence="2 3">
    <name type="scientific">Sporolactobacillus shoreae</name>
    <dbReference type="NCBI Taxonomy" id="1465501"/>
    <lineage>
        <taxon>Bacteria</taxon>
        <taxon>Bacillati</taxon>
        <taxon>Bacillota</taxon>
        <taxon>Bacilli</taxon>
        <taxon>Bacillales</taxon>
        <taxon>Sporolactobacillaceae</taxon>
        <taxon>Sporolactobacillus</taxon>
    </lineage>
</organism>
<dbReference type="Pfam" id="PF04296">
    <property type="entry name" value="YlxR"/>
    <property type="match status" value="1"/>
</dbReference>
<dbReference type="PANTHER" id="PTHR34215">
    <property type="entry name" value="BLL0784 PROTEIN"/>
    <property type="match status" value="1"/>
</dbReference>
<dbReference type="AlphaFoldDB" id="A0A4Z0GSU7"/>
<dbReference type="InterPro" id="IPR037465">
    <property type="entry name" value="YlxR"/>
</dbReference>
<evidence type="ECO:0000259" key="1">
    <source>
        <dbReference type="Pfam" id="PF04296"/>
    </source>
</evidence>
<reference evidence="2 3" key="1">
    <citation type="journal article" date="2015" name="Int. J. Syst. Evol. Microbiol.">
        <title>Sporolactobacillus shoreae sp. nov. and Sporolactobacillus spathodeae sp. nov., two spore-forming lactic acid bacteria isolated from tree barks in Thailand.</title>
        <authorList>
            <person name="Thamacharoensuk T."/>
            <person name="Kitahara M."/>
            <person name="Ohkuma M."/>
            <person name="Thongchul N."/>
            <person name="Tanasupawat S."/>
        </authorList>
    </citation>
    <scope>NUCLEOTIDE SEQUENCE [LARGE SCALE GENOMIC DNA]</scope>
    <source>
        <strain evidence="2 3">BK92</strain>
    </source>
</reference>
<dbReference type="RefSeq" id="WP_135346965.1">
    <property type="nucleotide sequence ID" value="NZ_SRJD01000001.1"/>
</dbReference>
<gene>
    <name evidence="2" type="ORF">E4665_01190</name>
</gene>
<keyword evidence="3" id="KW-1185">Reference proteome</keyword>
<dbReference type="EMBL" id="SRJD01000001">
    <property type="protein sequence ID" value="TGB00319.1"/>
    <property type="molecule type" value="Genomic_DNA"/>
</dbReference>